<dbReference type="Proteomes" id="UP000501690">
    <property type="component" value="Linkage Group LG6"/>
</dbReference>
<dbReference type="AlphaFoldDB" id="A0A4D6M7Q5"/>
<reference evidence="2 3" key="1">
    <citation type="submission" date="2019-04" db="EMBL/GenBank/DDBJ databases">
        <title>An improved genome assembly and genetic linkage map for asparagus bean, Vigna unguiculata ssp. sesquipedialis.</title>
        <authorList>
            <person name="Xia Q."/>
            <person name="Zhang R."/>
            <person name="Dong Y."/>
        </authorList>
    </citation>
    <scope>NUCLEOTIDE SEQUENCE [LARGE SCALE GENOMIC DNA]</scope>
    <source>
        <tissue evidence="2">Leaf</tissue>
    </source>
</reference>
<evidence type="ECO:0000256" key="1">
    <source>
        <dbReference type="SAM" id="MobiDB-lite"/>
    </source>
</evidence>
<evidence type="ECO:0000313" key="3">
    <source>
        <dbReference type="Proteomes" id="UP000501690"/>
    </source>
</evidence>
<gene>
    <name evidence="2" type="ORF">DEO72_LG6g1418</name>
</gene>
<feature type="compositionally biased region" description="Polar residues" evidence="1">
    <location>
        <begin position="78"/>
        <end position="87"/>
    </location>
</feature>
<name>A0A4D6M7Q5_VIGUN</name>
<organism evidence="2 3">
    <name type="scientific">Vigna unguiculata</name>
    <name type="common">Cowpea</name>
    <dbReference type="NCBI Taxonomy" id="3917"/>
    <lineage>
        <taxon>Eukaryota</taxon>
        <taxon>Viridiplantae</taxon>
        <taxon>Streptophyta</taxon>
        <taxon>Embryophyta</taxon>
        <taxon>Tracheophyta</taxon>
        <taxon>Spermatophyta</taxon>
        <taxon>Magnoliopsida</taxon>
        <taxon>eudicotyledons</taxon>
        <taxon>Gunneridae</taxon>
        <taxon>Pentapetalae</taxon>
        <taxon>rosids</taxon>
        <taxon>fabids</taxon>
        <taxon>Fabales</taxon>
        <taxon>Fabaceae</taxon>
        <taxon>Papilionoideae</taxon>
        <taxon>50 kb inversion clade</taxon>
        <taxon>NPAAA clade</taxon>
        <taxon>indigoferoid/millettioid clade</taxon>
        <taxon>Phaseoleae</taxon>
        <taxon>Vigna</taxon>
    </lineage>
</organism>
<dbReference type="EMBL" id="CP039350">
    <property type="protein sequence ID" value="QCD96710.1"/>
    <property type="molecule type" value="Genomic_DNA"/>
</dbReference>
<proteinExistence type="predicted"/>
<feature type="region of interest" description="Disordered" evidence="1">
    <location>
        <begin position="68"/>
        <end position="90"/>
    </location>
</feature>
<accession>A0A4D6M7Q5</accession>
<protein>
    <submittedName>
        <fullName evidence="2">Uncharacterized protein</fullName>
    </submittedName>
</protein>
<sequence>MPRLSRVLAWASVSRLSEMVPHSKQELSPKRELEYSPDLFMQVSPRSIQLQSITKQYKILDLTPNKHEGSSCPYLEKATQTTSTLKRMSTKVPEADLRAENPNTKGVRDYYKELRRTKLAKKSTS</sequence>
<evidence type="ECO:0000313" key="2">
    <source>
        <dbReference type="EMBL" id="QCD96710.1"/>
    </source>
</evidence>
<keyword evidence="3" id="KW-1185">Reference proteome</keyword>